<organism evidence="3 4">
    <name type="scientific">Streblomastix strix</name>
    <dbReference type="NCBI Taxonomy" id="222440"/>
    <lineage>
        <taxon>Eukaryota</taxon>
        <taxon>Metamonada</taxon>
        <taxon>Preaxostyla</taxon>
        <taxon>Oxymonadida</taxon>
        <taxon>Streblomastigidae</taxon>
        <taxon>Streblomastix</taxon>
    </lineage>
</organism>
<accession>A0A5J4WME5</accession>
<feature type="region of interest" description="Disordered" evidence="2">
    <location>
        <begin position="218"/>
        <end position="237"/>
    </location>
</feature>
<evidence type="ECO:0000313" key="3">
    <source>
        <dbReference type="EMBL" id="KAA6396160.1"/>
    </source>
</evidence>
<protein>
    <submittedName>
        <fullName evidence="3">Uncharacterized protein</fullName>
    </submittedName>
</protein>
<keyword evidence="1" id="KW-0175">Coiled coil</keyword>
<evidence type="ECO:0000313" key="4">
    <source>
        <dbReference type="Proteomes" id="UP000324800"/>
    </source>
</evidence>
<dbReference type="Proteomes" id="UP000324800">
    <property type="component" value="Unassembled WGS sequence"/>
</dbReference>
<proteinExistence type="predicted"/>
<name>A0A5J4WME5_9EUKA</name>
<feature type="compositionally biased region" description="Basic and acidic residues" evidence="2">
    <location>
        <begin position="219"/>
        <end position="237"/>
    </location>
</feature>
<sequence>MGWMKQVKKEYEDPNTTGLNIGSSNSINNKAKLEWVMQSQWRKLASEFGGEDPLYGLKNTGHLALKMDRKIKEQGEKKWEERMSKEVRVSSIANMKKQLEKRQRVWYNRYASKINIDNERERFRQAELRLKAKQEAKELRHLQRRYNRRMQKILLKAKERQQRIDNGEDVSDDDLELELDDTSYESEDSEDQADIGDYYKMFHYSKDKSDLQELLDINQNKEDKRQSKKDEQEELDEKEKEYYSNYLSCSKPPQQIQEYRKKRNKELMNHSHKRSKQQSDDQIVSQLGRRVNIEQQSDIPKGKDNISDSYKCSCKCHKYPHQKYKKCTCNCHLQERKENLQSDSEYDNESENLNTIDQKKKQIIHINGNIDDKKKRQIRKQIQIASKADNQKAPIIYIHTHHHIYDKESSDDTNTNEDMDIENGIEQHRKENNMHTQNEYNMQSNYVTIDPSSSLSLPVAETIHIAPVDISQNPLYNNQIRNPQTYNAHPTTTEEQTSIRHYALPPQHDQAIPSVDLPNAPLYSFTSVENPPQRN</sequence>
<feature type="region of interest" description="Disordered" evidence="2">
    <location>
        <begin position="159"/>
        <end position="192"/>
    </location>
</feature>
<feature type="coiled-coil region" evidence="1">
    <location>
        <begin position="116"/>
        <end position="145"/>
    </location>
</feature>
<dbReference type="AlphaFoldDB" id="A0A5J4WME5"/>
<dbReference type="EMBL" id="SNRW01001500">
    <property type="protein sequence ID" value="KAA6396160.1"/>
    <property type="molecule type" value="Genomic_DNA"/>
</dbReference>
<gene>
    <name evidence="3" type="ORF">EZS28_008317</name>
</gene>
<evidence type="ECO:0000256" key="1">
    <source>
        <dbReference type="SAM" id="Coils"/>
    </source>
</evidence>
<reference evidence="3 4" key="1">
    <citation type="submission" date="2019-03" db="EMBL/GenBank/DDBJ databases">
        <title>Single cell metagenomics reveals metabolic interactions within the superorganism composed of flagellate Streblomastix strix and complex community of Bacteroidetes bacteria on its surface.</title>
        <authorList>
            <person name="Treitli S.C."/>
            <person name="Kolisko M."/>
            <person name="Husnik F."/>
            <person name="Keeling P."/>
            <person name="Hampl V."/>
        </authorList>
    </citation>
    <scope>NUCLEOTIDE SEQUENCE [LARGE SCALE GENOMIC DNA]</scope>
    <source>
        <strain evidence="3">ST1C</strain>
    </source>
</reference>
<evidence type="ECO:0000256" key="2">
    <source>
        <dbReference type="SAM" id="MobiDB-lite"/>
    </source>
</evidence>
<feature type="compositionally biased region" description="Acidic residues" evidence="2">
    <location>
        <begin position="167"/>
        <end position="192"/>
    </location>
</feature>
<comment type="caution">
    <text evidence="3">The sequence shown here is derived from an EMBL/GenBank/DDBJ whole genome shotgun (WGS) entry which is preliminary data.</text>
</comment>